<dbReference type="PIRSF" id="PIRSF028188">
    <property type="entry name" value="Amdntrnsf_FN0238"/>
    <property type="match status" value="1"/>
</dbReference>
<reference evidence="1 3" key="1">
    <citation type="submission" date="2017-06" db="EMBL/GenBank/DDBJ databases">
        <title>Complete genome of Francisella adeliensis.</title>
        <authorList>
            <person name="Vallesi A."/>
            <person name="Sjodin A."/>
        </authorList>
    </citation>
    <scope>NUCLEOTIDE SEQUENCE [LARGE SCALE GENOMIC DNA]</scope>
    <source>
        <strain evidence="1 3">FDC440</strain>
    </source>
</reference>
<dbReference type="PANTHER" id="PTHR43224:SF1">
    <property type="entry name" value="AMIDINOTRANSFERASE"/>
    <property type="match status" value="1"/>
</dbReference>
<organism evidence="1 3">
    <name type="scientific">Francisella adeliensis</name>
    <dbReference type="NCBI Taxonomy" id="2007306"/>
    <lineage>
        <taxon>Bacteria</taxon>
        <taxon>Pseudomonadati</taxon>
        <taxon>Pseudomonadota</taxon>
        <taxon>Gammaproteobacteria</taxon>
        <taxon>Thiotrichales</taxon>
        <taxon>Francisellaceae</taxon>
        <taxon>Francisella</taxon>
    </lineage>
</organism>
<reference evidence="2 4" key="2">
    <citation type="submission" date="2019-08" db="EMBL/GenBank/DDBJ databases">
        <title>Complete genome sequences of Francisella adeliensis (FSC1325 and FSC1326).</title>
        <authorList>
            <person name="Ohrman C."/>
            <person name="Uneklint I."/>
            <person name="Vallesi A."/>
            <person name="Karlsson L."/>
            <person name="Sjodin A."/>
        </authorList>
    </citation>
    <scope>NUCLEOTIDE SEQUENCE [LARGE SCALE GENOMIC DNA]</scope>
    <source>
        <strain evidence="2 4">FSC1325</strain>
    </source>
</reference>
<evidence type="ECO:0008006" key="5">
    <source>
        <dbReference type="Google" id="ProtNLM"/>
    </source>
</evidence>
<evidence type="ECO:0000313" key="1">
    <source>
        <dbReference type="EMBL" id="AXA34272.1"/>
    </source>
</evidence>
<dbReference type="EMBL" id="CP043424">
    <property type="protein sequence ID" value="QIW12516.1"/>
    <property type="molecule type" value="Genomic_DNA"/>
</dbReference>
<sequence>MEQKNIANTIVMVEPKHFRFNQETSVNNSFQSKLDITNEQLQTAVLKEFKTMVCNIKSKGIDVITLESNDNTPDAVFPNNWFSTHIINGNPYVFIYPMYTQNRRNEVQIENLLKNLESNTGKEYKVLDFRGDFSKALEGTGVFIFDHEFKVAYMSVSPRADISLAKKVCEKIGYKLVTFTSFDKKGPIYHTNVMMSVGEHVAVVCLESIRSDLERQSVVESLEQANKIIIDISLDQMYKMCGNVLEVKNKQGKSFLVLSETAHNGFTQQQLDKMTNYITCLPCSIKNIETVGGGSARCMLAEVFY</sequence>
<dbReference type="NCBIfam" id="NF046062">
    <property type="entry name" value="citrull_CtlX"/>
    <property type="match status" value="1"/>
</dbReference>
<keyword evidence="4" id="KW-1185">Reference proteome</keyword>
<dbReference type="KEGG" id="fad:CDH04_07575"/>
<dbReference type="Gene3D" id="3.75.10.10">
    <property type="entry name" value="L-arginine/glycine Amidinotransferase, Chain A"/>
    <property type="match status" value="1"/>
</dbReference>
<dbReference type="EMBL" id="CP021781">
    <property type="protein sequence ID" value="AXA34272.1"/>
    <property type="molecule type" value="Genomic_DNA"/>
</dbReference>
<protein>
    <recommendedName>
        <fullName evidence="5">Amidinotransferase</fullName>
    </recommendedName>
</protein>
<proteinExistence type="predicted"/>
<dbReference type="RefSeq" id="WP_112870450.1">
    <property type="nucleotide sequence ID" value="NZ_CP021781.1"/>
</dbReference>
<dbReference type="Pfam" id="PF19420">
    <property type="entry name" value="DDAH_eukar"/>
    <property type="match status" value="1"/>
</dbReference>
<dbReference type="SUPFAM" id="SSF55909">
    <property type="entry name" value="Pentein"/>
    <property type="match status" value="1"/>
</dbReference>
<name>A0A2Z4Y0L8_9GAMM</name>
<gene>
    <name evidence="1" type="ORF">CDH04_07575</name>
    <name evidence="2" type="ORF">FZC43_07580</name>
</gene>
<dbReference type="Proteomes" id="UP000251120">
    <property type="component" value="Chromosome"/>
</dbReference>
<evidence type="ECO:0000313" key="4">
    <source>
        <dbReference type="Proteomes" id="UP000681131"/>
    </source>
</evidence>
<accession>A0A2Z4Y0L8</accession>
<dbReference type="Proteomes" id="UP000681131">
    <property type="component" value="Chromosome"/>
</dbReference>
<dbReference type="PANTHER" id="PTHR43224">
    <property type="entry name" value="AMIDINOTRANSFERASE"/>
    <property type="match status" value="1"/>
</dbReference>
<dbReference type="AlphaFoldDB" id="A0A2Z4Y0L8"/>
<evidence type="ECO:0000313" key="2">
    <source>
        <dbReference type="EMBL" id="QIW12516.1"/>
    </source>
</evidence>
<dbReference type="InterPro" id="IPR014541">
    <property type="entry name" value="Amdntrnsf_FN0238"/>
</dbReference>
<evidence type="ECO:0000313" key="3">
    <source>
        <dbReference type="Proteomes" id="UP000251120"/>
    </source>
</evidence>
<dbReference type="OrthoDB" id="9788268at2"/>